<keyword evidence="3" id="KW-1185">Reference proteome</keyword>
<feature type="transmembrane region" description="Helical" evidence="1">
    <location>
        <begin position="59"/>
        <end position="79"/>
    </location>
</feature>
<gene>
    <name evidence="2" type="ORF">GCM10022261_31710</name>
</gene>
<comment type="caution">
    <text evidence="2">The sequence shown here is derived from an EMBL/GenBank/DDBJ whole genome shotgun (WGS) entry which is preliminary data.</text>
</comment>
<keyword evidence="1" id="KW-1133">Transmembrane helix</keyword>
<feature type="transmembrane region" description="Helical" evidence="1">
    <location>
        <begin position="12"/>
        <end position="38"/>
    </location>
</feature>
<evidence type="ECO:0000313" key="3">
    <source>
        <dbReference type="Proteomes" id="UP001501586"/>
    </source>
</evidence>
<sequence length="163" mass="17802">MVLSALDPLVVVAIVTNGLLAGLFFAFTCAVTVGFRDVDDRTYIQAFRAINTAILNRRFLLAFFAAPLTAVVSAVLLPWRGNPTPLLWLGLGAICSALTFLITAAVNVPLNRALDRATVSSEAHVRDARQQFEPRWNRWHHTRTLTSTAALVSFALAVVLERG</sequence>
<dbReference type="Proteomes" id="UP001501586">
    <property type="component" value="Unassembled WGS sequence"/>
</dbReference>
<proteinExistence type="predicted"/>
<dbReference type="InterPro" id="IPR013901">
    <property type="entry name" value="Anthrone_oxy"/>
</dbReference>
<keyword evidence="1" id="KW-0812">Transmembrane</keyword>
<accession>A0ABP8ENV9</accession>
<organism evidence="2 3">
    <name type="scientific">Brevibacterium daeguense</name>
    <dbReference type="NCBI Taxonomy" id="909936"/>
    <lineage>
        <taxon>Bacteria</taxon>
        <taxon>Bacillati</taxon>
        <taxon>Actinomycetota</taxon>
        <taxon>Actinomycetes</taxon>
        <taxon>Micrococcales</taxon>
        <taxon>Brevibacteriaceae</taxon>
        <taxon>Brevibacterium</taxon>
    </lineage>
</organism>
<protein>
    <submittedName>
        <fullName evidence="2">DUF1772 domain-containing protein</fullName>
    </submittedName>
</protein>
<name>A0ABP8ENV9_9MICO</name>
<dbReference type="EMBL" id="BAABAZ010000013">
    <property type="protein sequence ID" value="GAA4285640.1"/>
    <property type="molecule type" value="Genomic_DNA"/>
</dbReference>
<reference evidence="3" key="1">
    <citation type="journal article" date="2019" name="Int. J. Syst. Evol. Microbiol.">
        <title>The Global Catalogue of Microorganisms (GCM) 10K type strain sequencing project: providing services to taxonomists for standard genome sequencing and annotation.</title>
        <authorList>
            <consortium name="The Broad Institute Genomics Platform"/>
            <consortium name="The Broad Institute Genome Sequencing Center for Infectious Disease"/>
            <person name="Wu L."/>
            <person name="Ma J."/>
        </authorList>
    </citation>
    <scope>NUCLEOTIDE SEQUENCE [LARGE SCALE GENOMIC DNA]</scope>
    <source>
        <strain evidence="3">JCM 17458</strain>
    </source>
</reference>
<dbReference type="Pfam" id="PF08592">
    <property type="entry name" value="Anthrone_oxy"/>
    <property type="match status" value="1"/>
</dbReference>
<feature type="transmembrane region" description="Helical" evidence="1">
    <location>
        <begin position="85"/>
        <end position="106"/>
    </location>
</feature>
<keyword evidence="1" id="KW-0472">Membrane</keyword>
<evidence type="ECO:0000313" key="2">
    <source>
        <dbReference type="EMBL" id="GAA4285640.1"/>
    </source>
</evidence>
<evidence type="ECO:0000256" key="1">
    <source>
        <dbReference type="SAM" id="Phobius"/>
    </source>
</evidence>